<dbReference type="PANTHER" id="PTHR45453:SF1">
    <property type="entry name" value="PHOSPHATE REGULON SENSOR PROTEIN PHOR"/>
    <property type="match status" value="1"/>
</dbReference>
<sequence length="313" mass="34045">METNLVPILTLACAALAFCCLGLGAALRRERRTLRSLAEALEAINAGQLARRIPVKGSREACAVGYGVNALAAGVQRQMARQRQAARAYKQLMTGLSHDIKTPLAALTGYLEAIELQLVNGEERDEYLAVAFARAKALRHFVETLFAWVKLDAGEQVFHFAATDLHELCRASAAAWIPHWEHAGFRYTIQIPDSCRLFTADADSLNRILDNLFENVLQHSGGDRLAFTVADATDGIRLIVQDNGRGIPPEDLPHVFDRLFCGDRARRGGSGLGLAIARGLVQAHGGEITAESPPGQGARFTVWLPESPKDAKN</sequence>
<keyword evidence="9" id="KW-0472">Membrane</keyword>
<evidence type="ECO:0000256" key="7">
    <source>
        <dbReference type="ARBA" id="ARBA00023012"/>
    </source>
</evidence>
<dbReference type="InterPro" id="IPR004358">
    <property type="entry name" value="Sig_transdc_His_kin-like_C"/>
</dbReference>
<dbReference type="InterPro" id="IPR036097">
    <property type="entry name" value="HisK_dim/P_sf"/>
</dbReference>
<proteinExistence type="predicted"/>
<dbReference type="SUPFAM" id="SSF55874">
    <property type="entry name" value="ATPase domain of HSP90 chaperone/DNA topoisomerase II/histidine kinase"/>
    <property type="match status" value="1"/>
</dbReference>
<dbReference type="CDD" id="cd00075">
    <property type="entry name" value="HATPase"/>
    <property type="match status" value="1"/>
</dbReference>
<evidence type="ECO:0000256" key="5">
    <source>
        <dbReference type="ARBA" id="ARBA00022679"/>
    </source>
</evidence>
<dbReference type="CDD" id="cd00082">
    <property type="entry name" value="HisKA"/>
    <property type="match status" value="1"/>
</dbReference>
<evidence type="ECO:0000256" key="4">
    <source>
        <dbReference type="ARBA" id="ARBA00022553"/>
    </source>
</evidence>
<accession>A0A9D2M7X6</accession>
<reference evidence="12" key="1">
    <citation type="journal article" date="2021" name="PeerJ">
        <title>Extensive microbial diversity within the chicken gut microbiome revealed by metagenomics and culture.</title>
        <authorList>
            <person name="Gilroy R."/>
            <person name="Ravi A."/>
            <person name="Getino M."/>
            <person name="Pursley I."/>
            <person name="Horton D.L."/>
            <person name="Alikhan N.F."/>
            <person name="Baker D."/>
            <person name="Gharbi K."/>
            <person name="Hall N."/>
            <person name="Watson M."/>
            <person name="Adriaenssens E.M."/>
            <person name="Foster-Nyarko E."/>
            <person name="Jarju S."/>
            <person name="Secka A."/>
            <person name="Antonio M."/>
            <person name="Oren A."/>
            <person name="Chaudhuri R.R."/>
            <person name="La Ragione R."/>
            <person name="Hildebrand F."/>
            <person name="Pallen M.J."/>
        </authorList>
    </citation>
    <scope>NUCLEOTIDE SEQUENCE</scope>
    <source>
        <strain evidence="12">ChiBcec8-13705</strain>
    </source>
</reference>
<dbReference type="EMBL" id="DWYG01000088">
    <property type="protein sequence ID" value="HJB41963.1"/>
    <property type="molecule type" value="Genomic_DNA"/>
</dbReference>
<dbReference type="SMART" id="SM00387">
    <property type="entry name" value="HATPase_c"/>
    <property type="match status" value="1"/>
</dbReference>
<organism evidence="12 13">
    <name type="scientific">Candidatus Gemmiger avicola</name>
    <dbReference type="NCBI Taxonomy" id="2838605"/>
    <lineage>
        <taxon>Bacteria</taxon>
        <taxon>Bacillati</taxon>
        <taxon>Bacillota</taxon>
        <taxon>Clostridia</taxon>
        <taxon>Eubacteriales</taxon>
        <taxon>Gemmiger</taxon>
    </lineage>
</organism>
<dbReference type="InterPro" id="IPR003594">
    <property type="entry name" value="HATPase_dom"/>
</dbReference>
<evidence type="ECO:0000313" key="12">
    <source>
        <dbReference type="EMBL" id="HJB41963.1"/>
    </source>
</evidence>
<dbReference type="InterPro" id="IPR036890">
    <property type="entry name" value="HATPase_C_sf"/>
</dbReference>
<dbReference type="GO" id="GO:0000155">
    <property type="term" value="F:phosphorelay sensor kinase activity"/>
    <property type="evidence" value="ECO:0007669"/>
    <property type="project" value="InterPro"/>
</dbReference>
<name>A0A9D2M7X6_9FIRM</name>
<evidence type="ECO:0000256" key="3">
    <source>
        <dbReference type="ARBA" id="ARBA00012438"/>
    </source>
</evidence>
<dbReference type="InterPro" id="IPR003660">
    <property type="entry name" value="HAMP_dom"/>
</dbReference>
<dbReference type="PRINTS" id="PR00344">
    <property type="entry name" value="BCTRLSENSOR"/>
</dbReference>
<dbReference type="AlphaFoldDB" id="A0A9D2M7X6"/>
<evidence type="ECO:0000256" key="2">
    <source>
        <dbReference type="ARBA" id="ARBA00004370"/>
    </source>
</evidence>
<dbReference type="PROSITE" id="PS50885">
    <property type="entry name" value="HAMP"/>
    <property type="match status" value="1"/>
</dbReference>
<evidence type="ECO:0000259" key="11">
    <source>
        <dbReference type="PROSITE" id="PS50885"/>
    </source>
</evidence>
<evidence type="ECO:0000256" key="9">
    <source>
        <dbReference type="SAM" id="Phobius"/>
    </source>
</evidence>
<dbReference type="InterPro" id="IPR050351">
    <property type="entry name" value="BphY/WalK/GraS-like"/>
</dbReference>
<keyword evidence="6 12" id="KW-0418">Kinase</keyword>
<gene>
    <name evidence="12" type="ORF">H9945_05625</name>
</gene>
<reference evidence="12" key="2">
    <citation type="submission" date="2021-04" db="EMBL/GenBank/DDBJ databases">
        <authorList>
            <person name="Gilroy R."/>
        </authorList>
    </citation>
    <scope>NUCLEOTIDE SEQUENCE</scope>
    <source>
        <strain evidence="12">ChiBcec8-13705</strain>
    </source>
</reference>
<dbReference type="SUPFAM" id="SSF47384">
    <property type="entry name" value="Homodimeric domain of signal transducing histidine kinase"/>
    <property type="match status" value="1"/>
</dbReference>
<evidence type="ECO:0000313" key="13">
    <source>
        <dbReference type="Proteomes" id="UP000886803"/>
    </source>
</evidence>
<keyword evidence="9" id="KW-0812">Transmembrane</keyword>
<keyword evidence="5" id="KW-0808">Transferase</keyword>
<dbReference type="Pfam" id="PF00512">
    <property type="entry name" value="HisKA"/>
    <property type="match status" value="1"/>
</dbReference>
<dbReference type="Pfam" id="PF02518">
    <property type="entry name" value="HATPase_c"/>
    <property type="match status" value="1"/>
</dbReference>
<dbReference type="Gene3D" id="1.10.287.130">
    <property type="match status" value="1"/>
</dbReference>
<evidence type="ECO:0000256" key="1">
    <source>
        <dbReference type="ARBA" id="ARBA00000085"/>
    </source>
</evidence>
<feature type="transmembrane region" description="Helical" evidence="9">
    <location>
        <begin position="6"/>
        <end position="27"/>
    </location>
</feature>
<dbReference type="GO" id="GO:0016036">
    <property type="term" value="P:cellular response to phosphate starvation"/>
    <property type="evidence" value="ECO:0007669"/>
    <property type="project" value="TreeGrafter"/>
</dbReference>
<dbReference type="PROSITE" id="PS50109">
    <property type="entry name" value="HIS_KIN"/>
    <property type="match status" value="1"/>
</dbReference>
<dbReference type="EC" id="2.7.13.3" evidence="3"/>
<feature type="domain" description="Histidine kinase" evidence="10">
    <location>
        <begin position="95"/>
        <end position="308"/>
    </location>
</feature>
<feature type="region of interest" description="Disordered" evidence="8">
    <location>
        <begin position="287"/>
        <end position="313"/>
    </location>
</feature>
<dbReference type="GO" id="GO:0005886">
    <property type="term" value="C:plasma membrane"/>
    <property type="evidence" value="ECO:0007669"/>
    <property type="project" value="TreeGrafter"/>
</dbReference>
<evidence type="ECO:0000256" key="6">
    <source>
        <dbReference type="ARBA" id="ARBA00022777"/>
    </source>
</evidence>
<keyword evidence="9" id="KW-1133">Transmembrane helix</keyword>
<dbReference type="SMART" id="SM00388">
    <property type="entry name" value="HisKA"/>
    <property type="match status" value="1"/>
</dbReference>
<comment type="caution">
    <text evidence="12">The sequence shown here is derived from an EMBL/GenBank/DDBJ whole genome shotgun (WGS) entry which is preliminary data.</text>
</comment>
<dbReference type="Proteomes" id="UP000886803">
    <property type="component" value="Unassembled WGS sequence"/>
</dbReference>
<comment type="catalytic activity">
    <reaction evidence="1">
        <text>ATP + protein L-histidine = ADP + protein N-phospho-L-histidine.</text>
        <dbReference type="EC" id="2.7.13.3"/>
    </reaction>
</comment>
<comment type="subcellular location">
    <subcellularLocation>
        <location evidence="2">Membrane</location>
    </subcellularLocation>
</comment>
<dbReference type="PANTHER" id="PTHR45453">
    <property type="entry name" value="PHOSPHATE REGULON SENSOR PROTEIN PHOR"/>
    <property type="match status" value="1"/>
</dbReference>
<evidence type="ECO:0000259" key="10">
    <source>
        <dbReference type="PROSITE" id="PS50109"/>
    </source>
</evidence>
<dbReference type="Gene3D" id="3.30.565.10">
    <property type="entry name" value="Histidine kinase-like ATPase, C-terminal domain"/>
    <property type="match status" value="1"/>
</dbReference>
<feature type="domain" description="HAMP" evidence="11">
    <location>
        <begin position="28"/>
        <end position="80"/>
    </location>
</feature>
<protein>
    <recommendedName>
        <fullName evidence="3">histidine kinase</fullName>
        <ecNumber evidence="3">2.7.13.3</ecNumber>
    </recommendedName>
</protein>
<dbReference type="GO" id="GO:0004721">
    <property type="term" value="F:phosphoprotein phosphatase activity"/>
    <property type="evidence" value="ECO:0007669"/>
    <property type="project" value="TreeGrafter"/>
</dbReference>
<dbReference type="InterPro" id="IPR005467">
    <property type="entry name" value="His_kinase_dom"/>
</dbReference>
<keyword evidence="7" id="KW-0902">Two-component regulatory system</keyword>
<evidence type="ECO:0000256" key="8">
    <source>
        <dbReference type="SAM" id="MobiDB-lite"/>
    </source>
</evidence>
<keyword evidence="4" id="KW-0597">Phosphoprotein</keyword>
<dbReference type="InterPro" id="IPR003661">
    <property type="entry name" value="HisK_dim/P_dom"/>
</dbReference>